<evidence type="ECO:0000313" key="8">
    <source>
        <dbReference type="Proteomes" id="UP000199103"/>
    </source>
</evidence>
<dbReference type="RefSeq" id="WP_197679743.1">
    <property type="nucleotide sequence ID" value="NZ_LT629772.1"/>
</dbReference>
<dbReference type="AlphaFoldDB" id="A0A1H1VN64"/>
<dbReference type="PANTHER" id="PTHR43525:SF2">
    <property type="entry name" value="CYSTATHIONINE BETA-LYASE-RELATED"/>
    <property type="match status" value="1"/>
</dbReference>
<evidence type="ECO:0000313" key="7">
    <source>
        <dbReference type="EMBL" id="SDS85930.1"/>
    </source>
</evidence>
<dbReference type="GO" id="GO:0047804">
    <property type="term" value="F:cysteine-S-conjugate beta-lyase activity"/>
    <property type="evidence" value="ECO:0007669"/>
    <property type="project" value="UniProtKB-EC"/>
</dbReference>
<evidence type="ECO:0000259" key="6">
    <source>
        <dbReference type="Pfam" id="PF00155"/>
    </source>
</evidence>
<organism evidence="7 8">
    <name type="scientific">Microlunatus soli</name>
    <dbReference type="NCBI Taxonomy" id="630515"/>
    <lineage>
        <taxon>Bacteria</taxon>
        <taxon>Bacillati</taxon>
        <taxon>Actinomycetota</taxon>
        <taxon>Actinomycetes</taxon>
        <taxon>Propionibacteriales</taxon>
        <taxon>Propionibacteriaceae</taxon>
        <taxon>Microlunatus</taxon>
    </lineage>
</organism>
<dbReference type="InterPro" id="IPR004839">
    <property type="entry name" value="Aminotransferase_I/II_large"/>
</dbReference>
<dbReference type="Proteomes" id="UP000199103">
    <property type="component" value="Chromosome I"/>
</dbReference>
<keyword evidence="4 7" id="KW-0456">Lyase</keyword>
<feature type="domain" description="Aminotransferase class I/classII large" evidence="6">
    <location>
        <begin position="63"/>
        <end position="395"/>
    </location>
</feature>
<evidence type="ECO:0000256" key="5">
    <source>
        <dbReference type="ARBA" id="ARBA00037974"/>
    </source>
</evidence>
<evidence type="ECO:0000256" key="1">
    <source>
        <dbReference type="ARBA" id="ARBA00001933"/>
    </source>
</evidence>
<dbReference type="CDD" id="cd00609">
    <property type="entry name" value="AAT_like"/>
    <property type="match status" value="1"/>
</dbReference>
<dbReference type="EC" id="4.4.1.13" evidence="2"/>
<accession>A0A1H1VN64</accession>
<keyword evidence="3" id="KW-0663">Pyridoxal phosphate</keyword>
<dbReference type="Pfam" id="PF00155">
    <property type="entry name" value="Aminotran_1_2"/>
    <property type="match status" value="1"/>
</dbReference>
<reference evidence="7 8" key="1">
    <citation type="submission" date="2016-10" db="EMBL/GenBank/DDBJ databases">
        <authorList>
            <person name="de Groot N.N."/>
        </authorList>
    </citation>
    <scope>NUCLEOTIDE SEQUENCE [LARGE SCALE GENOMIC DNA]</scope>
    <source>
        <strain evidence="7 8">DSM 21800</strain>
    </source>
</reference>
<comment type="similarity">
    <text evidence="5">Belongs to the class-II pyridoxal-phosphate-dependent aminotransferase family. MalY/PatB cystathionine beta-lyase subfamily.</text>
</comment>
<sequence>MAALRNTQDPDPRPDSVRPGIIDLRQQLDGITAEQLRALGSVKWSTGAQPDGTDTIGAFIAEMDFGAAPEITQALHRSVDDALFGYLPQRLSDQLAQACADWQRESYGWRPQPDRVKLIPDVLKGLELAILHYSRPGSPVIMPVPAYMPFLILPELLGREIIRVPLINDEDGYRLDPDGLAAAYAAGGDLLVLCNPYNPVGRVFDRDELTAISAVVDANGGRVFADEIHAPLVYRGRSHLPYASISEVTAGHTITATSASKAWNLPGLKCAQLIISNDADRQTWDSLGPFVSHGVSNPGVIANTVAYTEGRPWLDGVIDYLDGNRRLLSELLDQELPMIGYTPPEGTYIGWLDCRELDLGGRSAAAFFAEHAGVALTDGADCGTPGFARMVFATPRPILTDAVRRMGRAVRQTT</sequence>
<keyword evidence="8" id="KW-1185">Reference proteome</keyword>
<gene>
    <name evidence="7" type="ORF">SAMN04489812_3273</name>
</gene>
<evidence type="ECO:0000256" key="3">
    <source>
        <dbReference type="ARBA" id="ARBA00022898"/>
    </source>
</evidence>
<comment type="cofactor">
    <cofactor evidence="1">
        <name>pyridoxal 5'-phosphate</name>
        <dbReference type="ChEBI" id="CHEBI:597326"/>
    </cofactor>
</comment>
<dbReference type="STRING" id="630515.SAMN04489812_3273"/>
<dbReference type="InterPro" id="IPR051798">
    <property type="entry name" value="Class-II_PLP-Dep_Aminotrans"/>
</dbReference>
<dbReference type="GO" id="GO:0030170">
    <property type="term" value="F:pyridoxal phosphate binding"/>
    <property type="evidence" value="ECO:0007669"/>
    <property type="project" value="InterPro"/>
</dbReference>
<dbReference type="InterPro" id="IPR015421">
    <property type="entry name" value="PyrdxlP-dep_Trfase_major"/>
</dbReference>
<dbReference type="Gene3D" id="3.90.1150.10">
    <property type="entry name" value="Aspartate Aminotransferase, domain 1"/>
    <property type="match status" value="1"/>
</dbReference>
<dbReference type="EMBL" id="LT629772">
    <property type="protein sequence ID" value="SDS85930.1"/>
    <property type="molecule type" value="Genomic_DNA"/>
</dbReference>
<evidence type="ECO:0000256" key="4">
    <source>
        <dbReference type="ARBA" id="ARBA00023239"/>
    </source>
</evidence>
<evidence type="ECO:0000256" key="2">
    <source>
        <dbReference type="ARBA" id="ARBA00012224"/>
    </source>
</evidence>
<name>A0A1H1VN64_9ACTN</name>
<protein>
    <recommendedName>
        <fullName evidence="2">cysteine-S-conjugate beta-lyase</fullName>
        <ecNumber evidence="2">4.4.1.13</ecNumber>
    </recommendedName>
</protein>
<dbReference type="Gene3D" id="3.40.640.10">
    <property type="entry name" value="Type I PLP-dependent aspartate aminotransferase-like (Major domain)"/>
    <property type="match status" value="1"/>
</dbReference>
<proteinExistence type="inferred from homology"/>
<dbReference type="SUPFAM" id="SSF53383">
    <property type="entry name" value="PLP-dependent transferases"/>
    <property type="match status" value="1"/>
</dbReference>
<dbReference type="InterPro" id="IPR015424">
    <property type="entry name" value="PyrdxlP-dep_Trfase"/>
</dbReference>
<dbReference type="PANTHER" id="PTHR43525">
    <property type="entry name" value="PROTEIN MALY"/>
    <property type="match status" value="1"/>
</dbReference>
<dbReference type="InterPro" id="IPR015422">
    <property type="entry name" value="PyrdxlP-dep_Trfase_small"/>
</dbReference>